<dbReference type="Pfam" id="PF06738">
    <property type="entry name" value="ThrE"/>
    <property type="match status" value="1"/>
</dbReference>
<feature type="compositionally biased region" description="Low complexity" evidence="2">
    <location>
        <begin position="34"/>
        <end position="62"/>
    </location>
</feature>
<evidence type="ECO:0000313" key="5">
    <source>
        <dbReference type="EMBL" id="UUI73069.1"/>
    </source>
</evidence>
<feature type="compositionally biased region" description="Basic and acidic residues" evidence="2">
    <location>
        <begin position="200"/>
        <end position="234"/>
    </location>
</feature>
<feature type="transmembrane region" description="Helical" evidence="3">
    <location>
        <begin position="405"/>
        <end position="426"/>
    </location>
</feature>
<organism evidence="5 6">
    <name type="scientific">Cellulomonas xiejunii</name>
    <dbReference type="NCBI Taxonomy" id="2968083"/>
    <lineage>
        <taxon>Bacteria</taxon>
        <taxon>Bacillati</taxon>
        <taxon>Actinomycetota</taxon>
        <taxon>Actinomycetes</taxon>
        <taxon>Micrococcales</taxon>
        <taxon>Cellulomonadaceae</taxon>
        <taxon>Cellulomonas</taxon>
    </lineage>
</organism>
<proteinExistence type="inferred from homology"/>
<gene>
    <name evidence="5" type="ORF">NP048_06405</name>
</gene>
<feature type="compositionally biased region" description="Polar residues" evidence="2">
    <location>
        <begin position="156"/>
        <end position="171"/>
    </location>
</feature>
<feature type="transmembrane region" description="Helical" evidence="3">
    <location>
        <begin position="533"/>
        <end position="551"/>
    </location>
</feature>
<feature type="transmembrane region" description="Helical" evidence="3">
    <location>
        <begin position="616"/>
        <end position="640"/>
    </location>
</feature>
<feature type="region of interest" description="Disordered" evidence="2">
    <location>
        <begin position="1"/>
        <end position="111"/>
    </location>
</feature>
<keyword evidence="3" id="KW-0812">Transmembrane</keyword>
<evidence type="ECO:0000256" key="3">
    <source>
        <dbReference type="SAM" id="Phobius"/>
    </source>
</evidence>
<protein>
    <submittedName>
        <fullName evidence="5">Threonine/serine exporter family protein</fullName>
    </submittedName>
</protein>
<feature type="domain" description="Threonine/serine exporter-like N-terminal" evidence="4">
    <location>
        <begin position="251"/>
        <end position="490"/>
    </location>
</feature>
<comment type="similarity">
    <text evidence="1">Belongs to the ThrE exporter (TC 2.A.79) family.</text>
</comment>
<dbReference type="EMBL" id="CP101987">
    <property type="protein sequence ID" value="UUI73069.1"/>
    <property type="molecule type" value="Genomic_DNA"/>
</dbReference>
<dbReference type="PANTHER" id="PTHR31082">
    <property type="entry name" value="PHEROMONE-REGULATED MEMBRANE PROTEIN 10"/>
    <property type="match status" value="1"/>
</dbReference>
<dbReference type="RefSeq" id="WP_227577380.1">
    <property type="nucleotide sequence ID" value="NZ_CP101987.1"/>
</dbReference>
<keyword evidence="6" id="KW-1185">Reference proteome</keyword>
<feature type="compositionally biased region" description="Pro residues" evidence="2">
    <location>
        <begin position="63"/>
        <end position="74"/>
    </location>
</feature>
<dbReference type="PANTHER" id="PTHR31082:SF4">
    <property type="entry name" value="PHEROMONE-REGULATED MEMBRANE PROTEIN 10"/>
    <property type="match status" value="1"/>
</dbReference>
<evidence type="ECO:0000313" key="6">
    <source>
        <dbReference type="Proteomes" id="UP001316384"/>
    </source>
</evidence>
<evidence type="ECO:0000256" key="1">
    <source>
        <dbReference type="ARBA" id="ARBA00034125"/>
    </source>
</evidence>
<feature type="transmembrane region" description="Helical" evidence="3">
    <location>
        <begin position="382"/>
        <end position="398"/>
    </location>
</feature>
<evidence type="ECO:0000256" key="2">
    <source>
        <dbReference type="SAM" id="MobiDB-lite"/>
    </source>
</evidence>
<dbReference type="InterPro" id="IPR010619">
    <property type="entry name" value="ThrE-like_N"/>
</dbReference>
<feature type="transmembrane region" description="Helical" evidence="3">
    <location>
        <begin position="507"/>
        <end position="526"/>
    </location>
</feature>
<evidence type="ECO:0000259" key="4">
    <source>
        <dbReference type="Pfam" id="PF06738"/>
    </source>
</evidence>
<feature type="region of interest" description="Disordered" evidence="2">
    <location>
        <begin position="152"/>
        <end position="240"/>
    </location>
</feature>
<sequence length="656" mass="66496">MTSPASPLSVAAPLRGLQVDPQDVEEIQEVPDGATTAPAEPDVTTAPAPVPVEPTVDPATDAPVPPVDATPAPTPQVSTAPALEPTPTAVTGVPTSTPRPTSTSGALVQQWPSGPAVTESSLPWGTVLAAALVLVLAAAGIAWWLRRTSRPRLPTGTATLTRVPTATSTATPDGDDTPTLELPPLGAADTTLVVPPGASRADERVVGEPDHGGPDDGEVRDGVPHDREMHHGEPGEDVDALSARADVTVLFLVRLGEAMIDTGSPIVQVDSTLERVATVNGLPDAAVVTFPTALMVSVPQHDTVRTAVSAAGSRTLRLDQVADVLDLADAASRGDVRPREGLEKLSTIVMSEPTSSLTRRALGYVAVAAGLSLVLGGGWLDVLVAAVLGGVVAAVTTATRRVPAVYEGLLVALCAFVVAVPVLLLVRTGWPVGLLAPLVAPLVTFLPGALLTTGVIDLATRQMIAGSSRLAAGVMQLVLLALGITTAAGLVGVPAADVGTGSTGQPLGWFGPWVGVLVYAVGVVLNNAARQGSLPWITLVLLVAYAGQVIGGVLFGAVVSSFVGALAMTPVAMLAAARRGAPPFLVTFLPGFWVLVPGALGLVGVTSALGRSTDQAITTIMTTGISMVAISLGVLAGLALGGRVQRRFAPDAPRIV</sequence>
<feature type="transmembrane region" description="Helical" evidence="3">
    <location>
        <begin position="557"/>
        <end position="577"/>
    </location>
</feature>
<feature type="transmembrane region" description="Helical" evidence="3">
    <location>
        <begin position="470"/>
        <end position="495"/>
    </location>
</feature>
<keyword evidence="3" id="KW-1133">Transmembrane helix</keyword>
<reference evidence="5 6" key="1">
    <citation type="submission" date="2022-07" db="EMBL/GenBank/DDBJ databases">
        <title>Novel species in genus cellulomonas.</title>
        <authorList>
            <person name="Ye L."/>
        </authorList>
    </citation>
    <scope>NUCLEOTIDE SEQUENCE [LARGE SCALE GENOMIC DNA]</scope>
    <source>
        <strain evidence="6">zg-B89</strain>
    </source>
</reference>
<dbReference type="Proteomes" id="UP001316384">
    <property type="component" value="Chromosome"/>
</dbReference>
<feature type="transmembrane region" description="Helical" evidence="3">
    <location>
        <begin position="122"/>
        <end position="145"/>
    </location>
</feature>
<keyword evidence="3" id="KW-0472">Membrane</keyword>
<accession>A0ABY5KRH2</accession>
<feature type="transmembrane region" description="Helical" evidence="3">
    <location>
        <begin position="438"/>
        <end position="458"/>
    </location>
</feature>
<dbReference type="InterPro" id="IPR051361">
    <property type="entry name" value="ThrE/Ser_Exporter"/>
</dbReference>
<name>A0ABY5KRH2_9CELL</name>
<feature type="compositionally biased region" description="Low complexity" evidence="2">
    <location>
        <begin position="90"/>
        <end position="105"/>
    </location>
</feature>
<feature type="transmembrane region" description="Helical" evidence="3">
    <location>
        <begin position="584"/>
        <end position="610"/>
    </location>
</feature>